<proteinExistence type="predicted"/>
<evidence type="ECO:0000313" key="2">
    <source>
        <dbReference type="EMBL" id="MCD2492763.1"/>
    </source>
</evidence>
<dbReference type="SUPFAM" id="SSF47413">
    <property type="entry name" value="lambda repressor-like DNA-binding domains"/>
    <property type="match status" value="1"/>
</dbReference>
<dbReference type="Proteomes" id="UP001299265">
    <property type="component" value="Unassembled WGS sequence"/>
</dbReference>
<organism evidence="2 3">
    <name type="scientific">Lientehia hominis</name>
    <dbReference type="NCBI Taxonomy" id="2897778"/>
    <lineage>
        <taxon>Bacteria</taxon>
        <taxon>Bacillati</taxon>
        <taxon>Bacillota</taxon>
        <taxon>Clostridia</taxon>
        <taxon>Lachnospirales</taxon>
        <taxon>Lachnospiraceae</taxon>
        <taxon>Lientehia</taxon>
    </lineage>
</organism>
<dbReference type="RefSeq" id="WP_231062649.1">
    <property type="nucleotide sequence ID" value="NZ_JAJNOR010000005.1"/>
</dbReference>
<reference evidence="2 3" key="1">
    <citation type="submission" date="2021-11" db="EMBL/GenBank/DDBJ databases">
        <title>Lacrimispora sp. nov. NSJ-141 isolated from human feces.</title>
        <authorList>
            <person name="Abdugheni R."/>
        </authorList>
    </citation>
    <scope>NUCLEOTIDE SEQUENCE [LARGE SCALE GENOMIC DNA]</scope>
    <source>
        <strain evidence="2 3">NSJ-141</strain>
    </source>
</reference>
<dbReference type="Gene3D" id="1.10.260.40">
    <property type="entry name" value="lambda repressor-like DNA-binding domains"/>
    <property type="match status" value="1"/>
</dbReference>
<name>A0AAP2W7T0_9FIRM</name>
<accession>A0AAP2W7T0</accession>
<dbReference type="Pfam" id="PF01381">
    <property type="entry name" value="HTH_3"/>
    <property type="match status" value="1"/>
</dbReference>
<dbReference type="PROSITE" id="PS50943">
    <property type="entry name" value="HTH_CROC1"/>
    <property type="match status" value="1"/>
</dbReference>
<feature type="domain" description="HTH cro/C1-type" evidence="1">
    <location>
        <begin position="6"/>
        <end position="60"/>
    </location>
</feature>
<comment type="caution">
    <text evidence="2">The sequence shown here is derived from an EMBL/GenBank/DDBJ whole genome shotgun (WGS) entry which is preliminary data.</text>
</comment>
<dbReference type="SMART" id="SM00530">
    <property type="entry name" value="HTH_XRE"/>
    <property type="match status" value="1"/>
</dbReference>
<keyword evidence="3" id="KW-1185">Reference proteome</keyword>
<dbReference type="InterPro" id="IPR010982">
    <property type="entry name" value="Lambda_DNA-bd_dom_sf"/>
</dbReference>
<sequence length="91" mass="10447">MFKDRLRATRISKKYTAQQVADYLDTGLRNYQKYESGDARPTFEGLVSLADLLNVPTDFLLERDEYLDALGVSVDVSLECPPRRPKPRKSH</sequence>
<dbReference type="AlphaFoldDB" id="A0AAP2W7T0"/>
<gene>
    <name evidence="2" type="ORF">LQE92_08990</name>
</gene>
<dbReference type="EMBL" id="JAJNOR010000005">
    <property type="protein sequence ID" value="MCD2492763.1"/>
    <property type="molecule type" value="Genomic_DNA"/>
</dbReference>
<evidence type="ECO:0000259" key="1">
    <source>
        <dbReference type="PROSITE" id="PS50943"/>
    </source>
</evidence>
<dbReference type="GO" id="GO:0003677">
    <property type="term" value="F:DNA binding"/>
    <property type="evidence" value="ECO:0007669"/>
    <property type="project" value="InterPro"/>
</dbReference>
<evidence type="ECO:0000313" key="3">
    <source>
        <dbReference type="Proteomes" id="UP001299265"/>
    </source>
</evidence>
<dbReference type="CDD" id="cd00093">
    <property type="entry name" value="HTH_XRE"/>
    <property type="match status" value="1"/>
</dbReference>
<protein>
    <submittedName>
        <fullName evidence="2">Helix-turn-helix domain-containing protein</fullName>
    </submittedName>
</protein>
<dbReference type="InterPro" id="IPR001387">
    <property type="entry name" value="Cro/C1-type_HTH"/>
</dbReference>